<organism evidence="2 3">
    <name type="scientific">Aphanomyces astaci</name>
    <name type="common">Crayfish plague agent</name>
    <dbReference type="NCBI Taxonomy" id="112090"/>
    <lineage>
        <taxon>Eukaryota</taxon>
        <taxon>Sar</taxon>
        <taxon>Stramenopiles</taxon>
        <taxon>Oomycota</taxon>
        <taxon>Saprolegniomycetes</taxon>
        <taxon>Saprolegniales</taxon>
        <taxon>Verrucalvaceae</taxon>
        <taxon>Aphanomyces</taxon>
    </lineage>
</organism>
<evidence type="ECO:0000313" key="2">
    <source>
        <dbReference type="EMBL" id="RHZ30839.1"/>
    </source>
</evidence>
<dbReference type="Proteomes" id="UP000286510">
    <property type="component" value="Unassembled WGS sequence"/>
</dbReference>
<dbReference type="GO" id="GO:0006886">
    <property type="term" value="P:intracellular protein transport"/>
    <property type="evidence" value="ECO:0007669"/>
    <property type="project" value="InterPro"/>
</dbReference>
<comment type="caution">
    <text evidence="2">The sequence shown here is derived from an EMBL/GenBank/DDBJ whole genome shotgun (WGS) entry which is preliminary data.</text>
</comment>
<sequence length="383" mass="42968">MKPRGNDQPGSQSALFTFDTYLVLGCIEPDAEIRQGPAWASWECARLVVSVQFYVQGAVGVDWLGYFAVFLGLSKTLTLPLPRALDAFLLARRMLYATTVMRQRHADPSSVDVIWVMANHAMLPSAAYSLHTTAVKILGTFTRTPGIFGAALTHDDGSISYGEFVTMWGFIDSTIPLDRLRMIFQLSYSLYHAVRPRMLQQHNLDVLCEIVEVLRREVVDTHIRPMGDAAEAVEPVVDRMIGDAQERLILCTQKYLRDEIEAFVPTLADLNYPDKLLGACATPTVYATWYPTLEHTLMCLSKVYRYVNMHIFEELAQDAVRMCTATLNMASADIAVEKGHLDGGLFLIKHLLTLRERITPFDIQFAVTEKNLDFSSTTGSYPN</sequence>
<protein>
    <recommendedName>
        <fullName evidence="1">Conserved oligomeric Golgi complex subunit 3 C-terminal domain-containing protein</fullName>
    </recommendedName>
</protein>
<dbReference type="AlphaFoldDB" id="A0A418FKD5"/>
<dbReference type="InterPro" id="IPR048685">
    <property type="entry name" value="COG3_C"/>
</dbReference>
<dbReference type="Pfam" id="PF20671">
    <property type="entry name" value="COG3_C"/>
    <property type="match status" value="1"/>
</dbReference>
<reference evidence="2 3" key="1">
    <citation type="submission" date="2018-08" db="EMBL/GenBank/DDBJ databases">
        <title>Aphanomyces genome sequencing and annotation.</title>
        <authorList>
            <person name="Minardi D."/>
            <person name="Oidtmann B."/>
            <person name="Van Der Giezen M."/>
            <person name="Studholme D.J."/>
        </authorList>
    </citation>
    <scope>NUCLEOTIDE SEQUENCE [LARGE SCALE GENOMIC DNA]</scope>
    <source>
        <strain evidence="2 3">FDL457</strain>
    </source>
</reference>
<proteinExistence type="predicted"/>
<dbReference type="PANTHER" id="PTHR13302">
    <property type="entry name" value="CONSERVED OLIGOMERIC GOLGI COMPLEX COMPONENT 3"/>
    <property type="match status" value="1"/>
</dbReference>
<dbReference type="GO" id="GO:0017119">
    <property type="term" value="C:Golgi transport complex"/>
    <property type="evidence" value="ECO:0007669"/>
    <property type="project" value="TreeGrafter"/>
</dbReference>
<dbReference type="EMBL" id="QUTF01010808">
    <property type="protein sequence ID" value="RHZ30839.1"/>
    <property type="molecule type" value="Genomic_DNA"/>
</dbReference>
<dbReference type="GO" id="GO:0006891">
    <property type="term" value="P:intra-Golgi vesicle-mediated transport"/>
    <property type="evidence" value="ECO:0007669"/>
    <property type="project" value="TreeGrafter"/>
</dbReference>
<dbReference type="VEuPathDB" id="FungiDB:H257_05101"/>
<accession>A0A418FKD5</accession>
<dbReference type="PANTHER" id="PTHR13302:SF8">
    <property type="entry name" value="CONSERVED OLIGOMERIC GOLGI COMPLEX SUBUNIT 3"/>
    <property type="match status" value="1"/>
</dbReference>
<gene>
    <name evidence="2" type="ORF">DYB26_003151</name>
</gene>
<feature type="domain" description="Conserved oligomeric Golgi complex subunit 3 C-terminal" evidence="1">
    <location>
        <begin position="182"/>
        <end position="376"/>
    </location>
</feature>
<dbReference type="InterPro" id="IPR007265">
    <property type="entry name" value="COG_su3"/>
</dbReference>
<name>A0A418FKD5_APHAT</name>
<evidence type="ECO:0000259" key="1">
    <source>
        <dbReference type="Pfam" id="PF20671"/>
    </source>
</evidence>
<dbReference type="GO" id="GO:0005801">
    <property type="term" value="C:cis-Golgi network"/>
    <property type="evidence" value="ECO:0007669"/>
    <property type="project" value="InterPro"/>
</dbReference>
<evidence type="ECO:0000313" key="3">
    <source>
        <dbReference type="Proteomes" id="UP000286510"/>
    </source>
</evidence>
<dbReference type="GO" id="GO:0007030">
    <property type="term" value="P:Golgi organization"/>
    <property type="evidence" value="ECO:0007669"/>
    <property type="project" value="TreeGrafter"/>
</dbReference>
<dbReference type="GO" id="GO:0016020">
    <property type="term" value="C:membrane"/>
    <property type="evidence" value="ECO:0007669"/>
    <property type="project" value="InterPro"/>
</dbReference>